<evidence type="ECO:0000256" key="1">
    <source>
        <dbReference type="SAM" id="MobiDB-lite"/>
    </source>
</evidence>
<reference evidence="3" key="1">
    <citation type="submission" date="2017-02" db="UniProtKB">
        <authorList>
            <consortium name="WormBaseParasite"/>
        </authorList>
    </citation>
    <scope>IDENTIFICATION</scope>
</reference>
<evidence type="ECO:0000313" key="2">
    <source>
        <dbReference type="Proteomes" id="UP000046393"/>
    </source>
</evidence>
<protein>
    <submittedName>
        <fullName evidence="3">Ovule protein</fullName>
    </submittedName>
</protein>
<dbReference type="WBParaSite" id="SMUV_0001103101-mRNA-1">
    <property type="protein sequence ID" value="SMUV_0001103101-mRNA-1"/>
    <property type="gene ID" value="SMUV_0001103101"/>
</dbReference>
<organism evidence="2 3">
    <name type="scientific">Syphacia muris</name>
    <dbReference type="NCBI Taxonomy" id="451379"/>
    <lineage>
        <taxon>Eukaryota</taxon>
        <taxon>Metazoa</taxon>
        <taxon>Ecdysozoa</taxon>
        <taxon>Nematoda</taxon>
        <taxon>Chromadorea</taxon>
        <taxon>Rhabditida</taxon>
        <taxon>Spirurina</taxon>
        <taxon>Oxyuridomorpha</taxon>
        <taxon>Oxyuroidea</taxon>
        <taxon>Oxyuridae</taxon>
        <taxon>Syphacia</taxon>
    </lineage>
</organism>
<feature type="region of interest" description="Disordered" evidence="1">
    <location>
        <begin position="48"/>
        <end position="69"/>
    </location>
</feature>
<name>A0A0N5B179_9BILA</name>
<dbReference type="AlphaFoldDB" id="A0A0N5B179"/>
<dbReference type="Proteomes" id="UP000046393">
    <property type="component" value="Unplaced"/>
</dbReference>
<evidence type="ECO:0000313" key="3">
    <source>
        <dbReference type="WBParaSite" id="SMUV_0001103101-mRNA-1"/>
    </source>
</evidence>
<keyword evidence="2" id="KW-1185">Reference proteome</keyword>
<sequence>MNKNLDEVLKLLDSGSSKESEEHQKDNVCPLSQQLTTVTNGVVRNQQEGTAADSGKIFPNSHHQQQADVAGSPAIHFKLTDDDIKRCASFVMEL</sequence>
<accession>A0A0N5B179</accession>
<proteinExistence type="predicted"/>